<evidence type="ECO:0000313" key="7">
    <source>
        <dbReference type="Proteomes" id="UP001497600"/>
    </source>
</evidence>
<evidence type="ECO:0000256" key="1">
    <source>
        <dbReference type="ARBA" id="ARBA00004127"/>
    </source>
</evidence>
<name>A0ABP0EEH7_9ASCO</name>
<evidence type="ECO:0008006" key="8">
    <source>
        <dbReference type="Google" id="ProtNLM"/>
    </source>
</evidence>
<dbReference type="InterPro" id="IPR006838">
    <property type="entry name" value="ADTRP_AIG1"/>
</dbReference>
<dbReference type="PANTHER" id="PTHR10989:SF16">
    <property type="entry name" value="AT02829P-RELATED"/>
    <property type="match status" value="1"/>
</dbReference>
<evidence type="ECO:0000313" key="6">
    <source>
        <dbReference type="EMBL" id="CAK7910200.1"/>
    </source>
</evidence>
<feature type="transmembrane region" description="Helical" evidence="5">
    <location>
        <begin position="46"/>
        <end position="66"/>
    </location>
</feature>
<dbReference type="Proteomes" id="UP001497600">
    <property type="component" value="Chromosome E"/>
</dbReference>
<sequence>MARTVGNIFAIALNVVSISIGIFGISKTIYSPDRVLPLHLIGAGEWQFLTNLSLVYSLIVFVIGLISHVTKSQFLYRLKNDLHPVGLALETVVALVYWPLRIWFLHLLVKDPSSFALPLDADLAIHLMPVISLLVDYLAFMPAWTLKKSTAFSMCAILTTAYWFWLHHIIDFENGGAYPYNFLNVSNIYLRIGIFSLVGLTGFSSYLLMRNVYVWVVRKESTQ</sequence>
<evidence type="ECO:0000256" key="5">
    <source>
        <dbReference type="SAM" id="Phobius"/>
    </source>
</evidence>
<keyword evidence="7" id="KW-1185">Reference proteome</keyword>
<keyword evidence="3 5" id="KW-1133">Transmembrane helix</keyword>
<comment type="subcellular location">
    <subcellularLocation>
        <location evidence="1">Endomembrane system</location>
        <topology evidence="1">Multi-pass membrane protein</topology>
    </subcellularLocation>
</comment>
<evidence type="ECO:0000256" key="2">
    <source>
        <dbReference type="ARBA" id="ARBA00022692"/>
    </source>
</evidence>
<protein>
    <recommendedName>
        <fullName evidence="8">FAR-17a/AIG1-like protein</fullName>
    </recommendedName>
</protein>
<proteinExistence type="predicted"/>
<evidence type="ECO:0000256" key="3">
    <source>
        <dbReference type="ARBA" id="ARBA00022989"/>
    </source>
</evidence>
<reference evidence="6 7" key="1">
    <citation type="submission" date="2024-01" db="EMBL/GenBank/DDBJ databases">
        <authorList>
            <consortium name="Genoscope - CEA"/>
            <person name="William W."/>
        </authorList>
    </citation>
    <scope>NUCLEOTIDE SEQUENCE [LARGE SCALE GENOMIC DNA]</scope>
    <source>
        <strain evidence="6 7">29B2s-10</strain>
    </source>
</reference>
<feature type="transmembrane region" description="Helical" evidence="5">
    <location>
        <begin position="188"/>
        <end position="209"/>
    </location>
</feature>
<feature type="transmembrane region" description="Helical" evidence="5">
    <location>
        <begin position="87"/>
        <end position="104"/>
    </location>
</feature>
<keyword evidence="2 5" id="KW-0812">Transmembrane</keyword>
<feature type="transmembrane region" description="Helical" evidence="5">
    <location>
        <begin position="151"/>
        <end position="168"/>
    </location>
</feature>
<dbReference type="Pfam" id="PF04750">
    <property type="entry name" value="Far-17a_AIG1"/>
    <property type="match status" value="1"/>
</dbReference>
<gene>
    <name evidence="6" type="ORF">CAAN4_E18448</name>
</gene>
<dbReference type="PANTHER" id="PTHR10989">
    <property type="entry name" value="ANDROGEN-INDUCED PROTEIN 1-RELATED"/>
    <property type="match status" value="1"/>
</dbReference>
<feature type="transmembrane region" description="Helical" evidence="5">
    <location>
        <begin position="124"/>
        <end position="144"/>
    </location>
</feature>
<dbReference type="EMBL" id="OZ004257">
    <property type="protein sequence ID" value="CAK7910200.1"/>
    <property type="molecule type" value="Genomic_DNA"/>
</dbReference>
<keyword evidence="4 5" id="KW-0472">Membrane</keyword>
<accession>A0ABP0EEH7</accession>
<evidence type="ECO:0000256" key="4">
    <source>
        <dbReference type="ARBA" id="ARBA00023136"/>
    </source>
</evidence>
<feature type="transmembrane region" description="Helical" evidence="5">
    <location>
        <begin position="7"/>
        <end position="26"/>
    </location>
</feature>
<organism evidence="6 7">
    <name type="scientific">[Candida] anglica</name>
    <dbReference type="NCBI Taxonomy" id="148631"/>
    <lineage>
        <taxon>Eukaryota</taxon>
        <taxon>Fungi</taxon>
        <taxon>Dikarya</taxon>
        <taxon>Ascomycota</taxon>
        <taxon>Saccharomycotina</taxon>
        <taxon>Pichiomycetes</taxon>
        <taxon>Debaryomycetaceae</taxon>
        <taxon>Kurtzmaniella</taxon>
    </lineage>
</organism>